<feature type="domain" description="F-box associated beta-propeller type 3" evidence="1">
    <location>
        <begin position="154"/>
        <end position="419"/>
    </location>
</feature>
<dbReference type="InterPro" id="IPR017451">
    <property type="entry name" value="F-box-assoc_interact_dom"/>
</dbReference>
<dbReference type="AlphaFoldDB" id="A0AAP0WU38"/>
<dbReference type="PANTHER" id="PTHR31111">
    <property type="entry name" value="BNAA05G37150D PROTEIN-RELATED"/>
    <property type="match status" value="1"/>
</dbReference>
<protein>
    <recommendedName>
        <fullName evidence="1">F-box associated beta-propeller type 3 domain-containing protein</fullName>
    </recommendedName>
</protein>
<dbReference type="NCBIfam" id="TIGR01640">
    <property type="entry name" value="F_box_assoc_1"/>
    <property type="match status" value="1"/>
</dbReference>
<dbReference type="EMBL" id="JBBPBK010000010">
    <property type="protein sequence ID" value="KAK9276923.1"/>
    <property type="molecule type" value="Genomic_DNA"/>
</dbReference>
<dbReference type="InterPro" id="IPR013187">
    <property type="entry name" value="F-box-assoc_dom_typ3"/>
</dbReference>
<evidence type="ECO:0000313" key="3">
    <source>
        <dbReference type="Proteomes" id="UP001415857"/>
    </source>
</evidence>
<accession>A0AAP0WU38</accession>
<evidence type="ECO:0000313" key="2">
    <source>
        <dbReference type="EMBL" id="KAK9276923.1"/>
    </source>
</evidence>
<proteinExistence type="predicted"/>
<sequence length="433" mass="49511">MMRLVSSLTQKKKLFISSTRLVTSLQRITKDRMCLMHSQLSAPTARKRREEEFVVSFNTESEKFRAISYPAECSDTCVHNKSAISIAELGGMLCMVNSESTRVNSTMLQRDRSKQNLRFLCTSEKNGHHLWTGKFTSMDRGGNVLNAFTIAKDHVKSLWVLPTRCDLVCFAIRRHGIECIYLCNPSTQQLLALPESPYSKRFISFGFGFLPSTNEYKVVHLYYNGCANFEDMNCEVFTLGGGGSGIGSFRTSWRTVKDRCPCHAERTRDPAFVNGTIFWMKAYTIKFPWDTKDDFILSFNTETEKFRTISYPADCQRKQSGRHIMELRGMLCLVDTISTRTTSTMVIWTLEDYNGCCIWVKGYSIDMAAIHSSIWGCVPIYMSDGEIIMGSTGTESIHLHHYIYNIENKSFRREPLEGVFGEVVIYWESCFSL</sequence>
<gene>
    <name evidence="2" type="ORF">L1049_006461</name>
</gene>
<name>A0AAP0WU38_LIQFO</name>
<keyword evidence="3" id="KW-1185">Reference proteome</keyword>
<reference evidence="2 3" key="1">
    <citation type="journal article" date="2024" name="Plant J.">
        <title>Genome sequences and population genomics reveal climatic adaptation and genomic divergence between two closely related sweetgum species.</title>
        <authorList>
            <person name="Xu W.Q."/>
            <person name="Ren C.Q."/>
            <person name="Zhang X.Y."/>
            <person name="Comes H.P."/>
            <person name="Liu X.H."/>
            <person name="Li Y.G."/>
            <person name="Kettle C.J."/>
            <person name="Jalonen R."/>
            <person name="Gaisberger H."/>
            <person name="Ma Y.Z."/>
            <person name="Qiu Y.X."/>
        </authorList>
    </citation>
    <scope>NUCLEOTIDE SEQUENCE [LARGE SCALE GENOMIC DNA]</scope>
    <source>
        <strain evidence="2">Hangzhou</strain>
    </source>
</reference>
<evidence type="ECO:0000259" key="1">
    <source>
        <dbReference type="Pfam" id="PF08268"/>
    </source>
</evidence>
<comment type="caution">
    <text evidence="2">The sequence shown here is derived from an EMBL/GenBank/DDBJ whole genome shotgun (WGS) entry which is preliminary data.</text>
</comment>
<dbReference type="PANTHER" id="PTHR31111:SF136">
    <property type="entry name" value="F-BOX ASSOCIATED DOMAIN-CONTAINING PROTEIN"/>
    <property type="match status" value="1"/>
</dbReference>
<dbReference type="Pfam" id="PF08268">
    <property type="entry name" value="FBA_3"/>
    <property type="match status" value="1"/>
</dbReference>
<dbReference type="Proteomes" id="UP001415857">
    <property type="component" value="Unassembled WGS sequence"/>
</dbReference>
<organism evidence="2 3">
    <name type="scientific">Liquidambar formosana</name>
    <name type="common">Formosan gum</name>
    <dbReference type="NCBI Taxonomy" id="63359"/>
    <lineage>
        <taxon>Eukaryota</taxon>
        <taxon>Viridiplantae</taxon>
        <taxon>Streptophyta</taxon>
        <taxon>Embryophyta</taxon>
        <taxon>Tracheophyta</taxon>
        <taxon>Spermatophyta</taxon>
        <taxon>Magnoliopsida</taxon>
        <taxon>eudicotyledons</taxon>
        <taxon>Gunneridae</taxon>
        <taxon>Pentapetalae</taxon>
        <taxon>Saxifragales</taxon>
        <taxon>Altingiaceae</taxon>
        <taxon>Liquidambar</taxon>
    </lineage>
</organism>